<organism evidence="3 4">
    <name type="scientific">Caerostris extrusa</name>
    <name type="common">Bark spider</name>
    <name type="synonym">Caerostris bankana</name>
    <dbReference type="NCBI Taxonomy" id="172846"/>
    <lineage>
        <taxon>Eukaryota</taxon>
        <taxon>Metazoa</taxon>
        <taxon>Ecdysozoa</taxon>
        <taxon>Arthropoda</taxon>
        <taxon>Chelicerata</taxon>
        <taxon>Arachnida</taxon>
        <taxon>Araneae</taxon>
        <taxon>Araneomorphae</taxon>
        <taxon>Entelegynae</taxon>
        <taxon>Araneoidea</taxon>
        <taxon>Araneidae</taxon>
        <taxon>Caerostris</taxon>
    </lineage>
</organism>
<dbReference type="EMBL" id="BPLR01005836">
    <property type="protein sequence ID" value="GIY05384.1"/>
    <property type="molecule type" value="Genomic_DNA"/>
</dbReference>
<name>A0AAV4Q9S1_CAEEX</name>
<accession>A0AAV4Q9S1</accession>
<dbReference type="Proteomes" id="UP001054945">
    <property type="component" value="Unassembled WGS sequence"/>
</dbReference>
<evidence type="ECO:0000313" key="3">
    <source>
        <dbReference type="EMBL" id="GIY05384.1"/>
    </source>
</evidence>
<sequence length="215" mass="24443">MAKIEALKKISLTAEEAVALYFALPSDPEDSENEDRMNNDDLDIVVDPNFLPPNGTNEEPNSDSSDEETLEDSTQNEIPAIEYLWSESQQPKVIPNFDIAGKPTHQGFTRLSQPIEYFNRKSIQSLQCNRLMKFKGRSIMKQYMPGKPVKRGYKIWARSDASNGYLYQFEVYTGKKDDSAISEGLGNRVIINLTNDLHSTSPLLVVFNNFLLQYH</sequence>
<keyword evidence="4" id="KW-1185">Reference proteome</keyword>
<dbReference type="PANTHER" id="PTHR46599">
    <property type="entry name" value="PIGGYBAC TRANSPOSABLE ELEMENT-DERIVED PROTEIN 4"/>
    <property type="match status" value="1"/>
</dbReference>
<dbReference type="PANTHER" id="PTHR46599:SF2">
    <property type="entry name" value="PIGGYBAC TRANSPOSABLE ELEMENT-DERIVED PROTEIN 4-LIKE"/>
    <property type="match status" value="1"/>
</dbReference>
<evidence type="ECO:0000259" key="2">
    <source>
        <dbReference type="Pfam" id="PF13843"/>
    </source>
</evidence>
<evidence type="ECO:0000256" key="1">
    <source>
        <dbReference type="SAM" id="MobiDB-lite"/>
    </source>
</evidence>
<proteinExistence type="predicted"/>
<feature type="domain" description="PiggyBac transposable element-derived protein" evidence="2">
    <location>
        <begin position="113"/>
        <end position="213"/>
    </location>
</feature>
<feature type="region of interest" description="Disordered" evidence="1">
    <location>
        <begin position="25"/>
        <end position="74"/>
    </location>
</feature>
<dbReference type="InterPro" id="IPR029526">
    <property type="entry name" value="PGBD"/>
</dbReference>
<feature type="compositionally biased region" description="Acidic residues" evidence="1">
    <location>
        <begin position="60"/>
        <end position="71"/>
    </location>
</feature>
<dbReference type="Pfam" id="PF13843">
    <property type="entry name" value="DDE_Tnp_1_7"/>
    <property type="match status" value="1"/>
</dbReference>
<comment type="caution">
    <text evidence="3">The sequence shown here is derived from an EMBL/GenBank/DDBJ whole genome shotgun (WGS) entry which is preliminary data.</text>
</comment>
<protein>
    <recommendedName>
        <fullName evidence="2">PiggyBac transposable element-derived protein domain-containing protein</fullName>
    </recommendedName>
</protein>
<gene>
    <name evidence="3" type="ORF">CEXT_354181</name>
</gene>
<reference evidence="3 4" key="1">
    <citation type="submission" date="2021-06" db="EMBL/GenBank/DDBJ databases">
        <title>Caerostris extrusa draft genome.</title>
        <authorList>
            <person name="Kono N."/>
            <person name="Arakawa K."/>
        </authorList>
    </citation>
    <scope>NUCLEOTIDE SEQUENCE [LARGE SCALE GENOMIC DNA]</scope>
</reference>
<dbReference type="AlphaFoldDB" id="A0AAV4Q9S1"/>
<evidence type="ECO:0000313" key="4">
    <source>
        <dbReference type="Proteomes" id="UP001054945"/>
    </source>
</evidence>